<gene>
    <name evidence="1" type="primary">LOC112993993</name>
</gene>
<dbReference type="SMART" id="SM00367">
    <property type="entry name" value="LRR_CC"/>
    <property type="match status" value="3"/>
</dbReference>
<dbReference type="InterPro" id="IPR050648">
    <property type="entry name" value="F-box_LRR-repeat"/>
</dbReference>
<proteinExistence type="predicted"/>
<protein>
    <submittedName>
        <fullName evidence="1">Uncharacterized LOC112993993</fullName>
    </submittedName>
</protein>
<evidence type="ECO:0000313" key="1">
    <source>
        <dbReference type="Ensembl" id="ENSDNVP00000011775.1"/>
    </source>
</evidence>
<organism evidence="1 2">
    <name type="scientific">Dromaius novaehollandiae</name>
    <name type="common">Emu</name>
    <dbReference type="NCBI Taxonomy" id="8790"/>
    <lineage>
        <taxon>Eukaryota</taxon>
        <taxon>Metazoa</taxon>
        <taxon>Chordata</taxon>
        <taxon>Craniata</taxon>
        <taxon>Vertebrata</taxon>
        <taxon>Euteleostomi</taxon>
        <taxon>Archelosauria</taxon>
        <taxon>Archosauria</taxon>
        <taxon>Dinosauria</taxon>
        <taxon>Saurischia</taxon>
        <taxon>Theropoda</taxon>
        <taxon>Coelurosauria</taxon>
        <taxon>Aves</taxon>
        <taxon>Palaeognathae</taxon>
        <taxon>Casuariiformes</taxon>
        <taxon>Dromaiidae</taxon>
        <taxon>Dromaius</taxon>
    </lineage>
</organism>
<dbReference type="InterPro" id="IPR006553">
    <property type="entry name" value="Leu-rich_rpt_Cys-con_subtyp"/>
</dbReference>
<name>A0A8C4JQ59_DRONO</name>
<dbReference type="AlphaFoldDB" id="A0A8C4JQ59"/>
<keyword evidence="2" id="KW-1185">Reference proteome</keyword>
<dbReference type="SUPFAM" id="SSF52047">
    <property type="entry name" value="RNI-like"/>
    <property type="match status" value="1"/>
</dbReference>
<evidence type="ECO:0000313" key="2">
    <source>
        <dbReference type="Proteomes" id="UP000694423"/>
    </source>
</evidence>
<reference evidence="1" key="2">
    <citation type="submission" date="2025-09" db="UniProtKB">
        <authorList>
            <consortium name="Ensembl"/>
        </authorList>
    </citation>
    <scope>IDENTIFICATION</scope>
</reference>
<accession>A0A8C4JQ59</accession>
<dbReference type="Ensembl" id="ENSDNVT00000014176.1">
    <property type="protein sequence ID" value="ENSDNVP00000011775.1"/>
    <property type="gene ID" value="ENSDNVG00000008299.1"/>
</dbReference>
<dbReference type="GO" id="GO:0005737">
    <property type="term" value="C:cytoplasm"/>
    <property type="evidence" value="ECO:0007669"/>
    <property type="project" value="TreeGrafter"/>
</dbReference>
<dbReference type="InterPro" id="IPR032675">
    <property type="entry name" value="LRR_dom_sf"/>
</dbReference>
<sequence>MPRRKAVPALRGLCLRSLAGHMQSVWVRDYSDRYLDEYQFRYVMGPFNDLAGGLVQELIGLLGESRRLTRAALHLLLVPHLQELSLRPCPGLVSNAIGQLVAVRCKSLSSLDLHGCSRVSADVLVDVLEGLPLLCKLGLAETQANVQVLSAVGSCCRRLRELDVSHCKKVSPRALLHLAYDPLAGALCCPALRVLLARGLEAPGGCDMAAALAFVLLALPRLEFLAHSAVPDALHLIHTQQLGGAEAAPGFPSLEELARQRQGPTDRPWLTLPLRRVEEVGEPFLTALCAVCPDVEEVNAWLGDAGPDAGWDGLRWSRLAHLSL</sequence>
<dbReference type="Proteomes" id="UP000694423">
    <property type="component" value="Unplaced"/>
</dbReference>
<dbReference type="Gene3D" id="3.80.10.10">
    <property type="entry name" value="Ribonuclease Inhibitor"/>
    <property type="match status" value="1"/>
</dbReference>
<reference evidence="1" key="1">
    <citation type="submission" date="2025-08" db="UniProtKB">
        <authorList>
            <consortium name="Ensembl"/>
        </authorList>
    </citation>
    <scope>IDENTIFICATION</scope>
</reference>
<dbReference type="PANTHER" id="PTHR13382">
    <property type="entry name" value="MITOCHONDRIAL ATP SYNTHASE COUPLING FACTOR B"/>
    <property type="match status" value="1"/>
</dbReference>